<feature type="region of interest" description="Disordered" evidence="1">
    <location>
        <begin position="292"/>
        <end position="349"/>
    </location>
</feature>
<feature type="region of interest" description="Disordered" evidence="1">
    <location>
        <begin position="66"/>
        <end position="94"/>
    </location>
</feature>
<protein>
    <submittedName>
        <fullName evidence="2">Uncharacterized protein</fullName>
    </submittedName>
</protein>
<dbReference type="EMBL" id="JADNYJ010000063">
    <property type="protein sequence ID" value="KAF8894917.1"/>
    <property type="molecule type" value="Genomic_DNA"/>
</dbReference>
<evidence type="ECO:0000313" key="2">
    <source>
        <dbReference type="EMBL" id="KAF8894917.1"/>
    </source>
</evidence>
<name>A0A9P5NLY8_GYMJU</name>
<feature type="compositionally biased region" description="Low complexity" evidence="1">
    <location>
        <begin position="207"/>
        <end position="217"/>
    </location>
</feature>
<proteinExistence type="predicted"/>
<organism evidence="2 3">
    <name type="scientific">Gymnopilus junonius</name>
    <name type="common">Spectacular rustgill mushroom</name>
    <name type="synonym">Gymnopilus spectabilis subsp. junonius</name>
    <dbReference type="NCBI Taxonomy" id="109634"/>
    <lineage>
        <taxon>Eukaryota</taxon>
        <taxon>Fungi</taxon>
        <taxon>Dikarya</taxon>
        <taxon>Basidiomycota</taxon>
        <taxon>Agaricomycotina</taxon>
        <taxon>Agaricomycetes</taxon>
        <taxon>Agaricomycetidae</taxon>
        <taxon>Agaricales</taxon>
        <taxon>Agaricineae</taxon>
        <taxon>Hymenogastraceae</taxon>
        <taxon>Gymnopilus</taxon>
    </lineage>
</organism>
<dbReference type="AlphaFoldDB" id="A0A9P5NLY8"/>
<keyword evidence="3" id="KW-1185">Reference proteome</keyword>
<evidence type="ECO:0000256" key="1">
    <source>
        <dbReference type="SAM" id="MobiDB-lite"/>
    </source>
</evidence>
<dbReference type="Proteomes" id="UP000724874">
    <property type="component" value="Unassembled WGS sequence"/>
</dbReference>
<feature type="compositionally biased region" description="Pro residues" evidence="1">
    <location>
        <begin position="326"/>
        <end position="335"/>
    </location>
</feature>
<gene>
    <name evidence="2" type="ORF">CPB84DRAFT_1963307</name>
</gene>
<accession>A0A9P5NLY8</accession>
<feature type="compositionally biased region" description="Basic and acidic residues" evidence="1">
    <location>
        <begin position="177"/>
        <end position="187"/>
    </location>
</feature>
<dbReference type="OrthoDB" id="3262547at2759"/>
<feature type="region of interest" description="Disordered" evidence="1">
    <location>
        <begin position="177"/>
        <end position="231"/>
    </location>
</feature>
<sequence>MASLSDQIDRLSRVTREISATASNTAAPDSPALFTAALLDTHLGDLIRDIDPSELGLFRLQQQHTEPSLARTEFTPATPLRRQPTRREPKQDLDPEVYARAALRYIEQYEPIRPMPRAYDQIITILNRLNHVRASIDSLSASLEQVSVADKAPPTKVRVQEEERHIKDLQARLAELSKERDNLDKRSNPATSRQPKPEHPAPQKNASQESPSSPSSPQEEKFWTTPGEPSRVLRFSDNLLDEEVSLGDISTGSFGSPPPSKLKTVKLFGDVTVLDEPIVIQHLEDQPAGNEVVEDAEHEDEKRALFGKGSSSPTMDKTISPKLSPVVPPPSPPSVPNLGEVTETPKPGRQRKIRVNIEVERIISKIISTVGDIVIPQSRTATSSLSVSETIEHLELLAAQTPQPESPIASSSSISGEGNATPTFQQIQTAYLLVTLLSTSPHYSMPLNQVKENLTLKAESSGVPVAGQGTTRVLFQCVAKRLLKIDRGGREQIVKFDI</sequence>
<comment type="caution">
    <text evidence="2">The sequence shown here is derived from an EMBL/GenBank/DDBJ whole genome shotgun (WGS) entry which is preliminary data.</text>
</comment>
<reference evidence="2" key="1">
    <citation type="submission" date="2020-11" db="EMBL/GenBank/DDBJ databases">
        <authorList>
            <consortium name="DOE Joint Genome Institute"/>
            <person name="Ahrendt S."/>
            <person name="Riley R."/>
            <person name="Andreopoulos W."/>
            <person name="LaButti K."/>
            <person name="Pangilinan J."/>
            <person name="Ruiz-duenas F.J."/>
            <person name="Barrasa J.M."/>
            <person name="Sanchez-Garcia M."/>
            <person name="Camarero S."/>
            <person name="Miyauchi S."/>
            <person name="Serrano A."/>
            <person name="Linde D."/>
            <person name="Babiker R."/>
            <person name="Drula E."/>
            <person name="Ayuso-Fernandez I."/>
            <person name="Pacheco R."/>
            <person name="Padilla G."/>
            <person name="Ferreira P."/>
            <person name="Barriuso J."/>
            <person name="Kellner H."/>
            <person name="Castanera R."/>
            <person name="Alfaro M."/>
            <person name="Ramirez L."/>
            <person name="Pisabarro A.G."/>
            <person name="Kuo A."/>
            <person name="Tritt A."/>
            <person name="Lipzen A."/>
            <person name="He G."/>
            <person name="Yan M."/>
            <person name="Ng V."/>
            <person name="Cullen D."/>
            <person name="Martin F."/>
            <person name="Rosso M.-N."/>
            <person name="Henrissat B."/>
            <person name="Hibbett D."/>
            <person name="Martinez A.T."/>
            <person name="Grigoriev I.V."/>
        </authorList>
    </citation>
    <scope>NUCLEOTIDE SEQUENCE</scope>
    <source>
        <strain evidence="2">AH 44721</strain>
    </source>
</reference>
<evidence type="ECO:0000313" key="3">
    <source>
        <dbReference type="Proteomes" id="UP000724874"/>
    </source>
</evidence>